<dbReference type="AlphaFoldDB" id="A0A448S3S5"/>
<reference evidence="3 6" key="2">
    <citation type="submission" date="2020-11" db="EMBL/GenBank/DDBJ databases">
        <title>Enhanced detection system for hospital associated transmission using whole genome sequencing surveillance.</title>
        <authorList>
            <person name="Harrison L.H."/>
            <person name="Van Tyne D."/>
            <person name="Marsh J.W."/>
            <person name="Griffith M.P."/>
            <person name="Snyder D.J."/>
            <person name="Cooper V.S."/>
            <person name="Mustapha M."/>
        </authorList>
    </citation>
    <scope>NUCLEOTIDE SEQUENCE [LARGE SCALE GENOMIC DNA]</scope>
    <source>
        <strain evidence="3 6">SER00230</strain>
    </source>
</reference>
<protein>
    <submittedName>
        <fullName evidence="3">3-oxoacyl-ACP reductase FabG</fullName>
    </submittedName>
    <submittedName>
        <fullName evidence="4">3-oxoacyl-[acyl-carrier-protein] reductase FabG</fullName>
        <ecNumber evidence="4">1.1.1.100</ecNumber>
    </submittedName>
</protein>
<dbReference type="PANTHER" id="PTHR42879">
    <property type="entry name" value="3-OXOACYL-(ACYL-CARRIER-PROTEIN) REDUCTASE"/>
    <property type="match status" value="1"/>
</dbReference>
<dbReference type="Proteomes" id="UP000624159">
    <property type="component" value="Unassembled WGS sequence"/>
</dbReference>
<dbReference type="PRINTS" id="PR00081">
    <property type="entry name" value="GDHRDH"/>
</dbReference>
<evidence type="ECO:0000256" key="2">
    <source>
        <dbReference type="ARBA" id="ARBA00023002"/>
    </source>
</evidence>
<keyword evidence="6" id="KW-1185">Reference proteome</keyword>
<dbReference type="GO" id="GO:0004316">
    <property type="term" value="F:3-oxoacyl-[acyl-carrier-protein] reductase (NADPH) activity"/>
    <property type="evidence" value="ECO:0007669"/>
    <property type="project" value="UniProtKB-EC"/>
</dbReference>
<reference evidence="4 5" key="1">
    <citation type="submission" date="2018-12" db="EMBL/GenBank/DDBJ databases">
        <authorList>
            <consortium name="Pathogen Informatics"/>
        </authorList>
    </citation>
    <scope>NUCLEOTIDE SEQUENCE [LARGE SCALE GENOMIC DNA]</scope>
    <source>
        <strain evidence="4 5">NCTC10036</strain>
    </source>
</reference>
<dbReference type="InterPro" id="IPR050259">
    <property type="entry name" value="SDR"/>
</dbReference>
<evidence type="ECO:0000313" key="6">
    <source>
        <dbReference type="Proteomes" id="UP000624159"/>
    </source>
</evidence>
<proteinExistence type="inferred from homology"/>
<evidence type="ECO:0000256" key="1">
    <source>
        <dbReference type="ARBA" id="ARBA00006484"/>
    </source>
</evidence>
<dbReference type="Proteomes" id="UP000281904">
    <property type="component" value="Chromosome"/>
</dbReference>
<gene>
    <name evidence="4" type="primary">fabG_2</name>
    <name evidence="3" type="synonym">fabG</name>
    <name evidence="3" type="ORF">I5U13_09335</name>
    <name evidence="4" type="ORF">NCTC10036_01004</name>
</gene>
<dbReference type="EC" id="1.1.1.100" evidence="4"/>
<evidence type="ECO:0000313" key="3">
    <source>
        <dbReference type="EMBL" id="MBH1929859.1"/>
    </source>
</evidence>
<organism evidence="4 5">
    <name type="scientific">Serratia rubidaea</name>
    <name type="common">Serratia marinorubra</name>
    <dbReference type="NCBI Taxonomy" id="61652"/>
    <lineage>
        <taxon>Bacteria</taxon>
        <taxon>Pseudomonadati</taxon>
        <taxon>Pseudomonadota</taxon>
        <taxon>Gammaproteobacteria</taxon>
        <taxon>Enterobacterales</taxon>
        <taxon>Yersiniaceae</taxon>
        <taxon>Serratia</taxon>
    </lineage>
</organism>
<dbReference type="InterPro" id="IPR002347">
    <property type="entry name" value="SDR_fam"/>
</dbReference>
<dbReference type="NCBIfam" id="NF009466">
    <property type="entry name" value="PRK12826.1-2"/>
    <property type="match status" value="1"/>
</dbReference>
<keyword evidence="2 4" id="KW-0560">Oxidoreductase</keyword>
<dbReference type="EMBL" id="JADULK010000004">
    <property type="protein sequence ID" value="MBH1929859.1"/>
    <property type="molecule type" value="Genomic_DNA"/>
</dbReference>
<dbReference type="PANTHER" id="PTHR42879:SF2">
    <property type="entry name" value="3-OXOACYL-[ACYL-CARRIER-PROTEIN] REDUCTASE FABG"/>
    <property type="match status" value="1"/>
</dbReference>
<evidence type="ECO:0000313" key="4">
    <source>
        <dbReference type="EMBL" id="VEI62244.1"/>
    </source>
</evidence>
<dbReference type="InterPro" id="IPR036291">
    <property type="entry name" value="NAD(P)-bd_dom_sf"/>
</dbReference>
<name>A0A448S3S5_SERRU</name>
<dbReference type="EMBL" id="LR134493">
    <property type="protein sequence ID" value="VEI62244.1"/>
    <property type="molecule type" value="Genomic_DNA"/>
</dbReference>
<dbReference type="SUPFAM" id="SSF51735">
    <property type="entry name" value="NAD(P)-binding Rossmann-fold domains"/>
    <property type="match status" value="1"/>
</dbReference>
<accession>A0A448S3S5</accession>
<dbReference type="Gene3D" id="3.40.50.720">
    <property type="entry name" value="NAD(P)-binding Rossmann-like Domain"/>
    <property type="match status" value="1"/>
</dbReference>
<comment type="similarity">
    <text evidence="1">Belongs to the short-chain dehydrogenases/reductases (SDR) family.</text>
</comment>
<evidence type="ECO:0000313" key="5">
    <source>
        <dbReference type="Proteomes" id="UP000281904"/>
    </source>
</evidence>
<sequence length="246" mass="26817">MGDKKLVLITAGSRGIGAAIVKELVQQGYRVVFTYRENREAAESLAKSLNIKDDVCWCYPCDAGNLNEVKKLCEVLLTQHGVPYGIINNAGKIKDTLHFDMKIDDWLDVINTNLNSIVYLNHYLLNAMMLNKDGCIININSIAGLRGNVGQTNYSASKSAQYGLTKSLAREVGNFNIRVNCIAPGPVATDMISSVPKKTMDQLIKLTPLRKMGEPEDIAMMVTFLLGAGGRHITGQTLVVDGGLSI</sequence>
<dbReference type="RefSeq" id="WP_126530711.1">
    <property type="nucleotide sequence ID" value="NZ_JADULK010000004.1"/>
</dbReference>
<dbReference type="FunFam" id="3.40.50.720:FF:000173">
    <property type="entry name" value="3-oxoacyl-[acyl-carrier protein] reductase"/>
    <property type="match status" value="1"/>
</dbReference>
<dbReference type="PRINTS" id="PR00080">
    <property type="entry name" value="SDRFAMILY"/>
</dbReference>
<dbReference type="Pfam" id="PF13561">
    <property type="entry name" value="adh_short_C2"/>
    <property type="match status" value="1"/>
</dbReference>